<name>A0ABY9RS04_9ACTN</name>
<evidence type="ECO:0000313" key="4">
    <source>
        <dbReference type="Proteomes" id="UP001250858"/>
    </source>
</evidence>
<dbReference type="InterPro" id="IPR001387">
    <property type="entry name" value="Cro/C1-type_HTH"/>
</dbReference>
<dbReference type="CDD" id="cd00093">
    <property type="entry name" value="HTH_XRE"/>
    <property type="match status" value="1"/>
</dbReference>
<feature type="region of interest" description="Disordered" evidence="1">
    <location>
        <begin position="224"/>
        <end position="271"/>
    </location>
</feature>
<feature type="region of interest" description="Disordered" evidence="1">
    <location>
        <begin position="94"/>
        <end position="155"/>
    </location>
</feature>
<feature type="transmembrane region" description="Helical" evidence="2">
    <location>
        <begin position="199"/>
        <end position="219"/>
    </location>
</feature>
<dbReference type="Gene3D" id="2.80.10.50">
    <property type="match status" value="1"/>
</dbReference>
<dbReference type="Proteomes" id="UP001250858">
    <property type="component" value="Chromosome"/>
</dbReference>
<evidence type="ECO:0000256" key="2">
    <source>
        <dbReference type="SAM" id="Phobius"/>
    </source>
</evidence>
<protein>
    <submittedName>
        <fullName evidence="3">Helix-turn-helix domain-containing protein</fullName>
    </submittedName>
</protein>
<feature type="compositionally biased region" description="Low complexity" evidence="1">
    <location>
        <begin position="146"/>
        <end position="155"/>
    </location>
</feature>
<organism evidence="3 4">
    <name type="scientific">Streptomyces roseicoloratus</name>
    <dbReference type="NCBI Taxonomy" id="2508722"/>
    <lineage>
        <taxon>Bacteria</taxon>
        <taxon>Bacillati</taxon>
        <taxon>Actinomycetota</taxon>
        <taxon>Actinomycetes</taxon>
        <taxon>Kitasatosporales</taxon>
        <taxon>Streptomycetaceae</taxon>
        <taxon>Streptomyces</taxon>
    </lineage>
</organism>
<reference evidence="3 4" key="1">
    <citation type="submission" date="2023-09" db="EMBL/GenBank/DDBJ databases">
        <title>Complete genome of Streptomyces roseicoloratus T14.</title>
        <authorList>
            <person name="Bashizi T."/>
            <person name="Kim M.-J."/>
            <person name="Lee G."/>
            <person name="Tagele S.B."/>
            <person name="Shin J.-H."/>
        </authorList>
    </citation>
    <scope>NUCLEOTIDE SEQUENCE [LARGE SCALE GENOMIC DNA]</scope>
    <source>
        <strain evidence="3 4">T14</strain>
    </source>
</reference>
<dbReference type="CDD" id="cd00161">
    <property type="entry name" value="beta-trefoil_Ricin-like"/>
    <property type="match status" value="1"/>
</dbReference>
<accession>A0ABY9RS04</accession>
<feature type="compositionally biased region" description="Pro residues" evidence="1">
    <location>
        <begin position="243"/>
        <end position="268"/>
    </location>
</feature>
<dbReference type="RefSeq" id="WP_309548289.1">
    <property type="nucleotide sequence ID" value="NZ_CP133762.1"/>
</dbReference>
<proteinExistence type="predicted"/>
<evidence type="ECO:0000256" key="1">
    <source>
        <dbReference type="SAM" id="MobiDB-lite"/>
    </source>
</evidence>
<dbReference type="EMBL" id="CP133762">
    <property type="protein sequence ID" value="WMX44973.1"/>
    <property type="molecule type" value="Genomic_DNA"/>
</dbReference>
<sequence>MTTGETAPDPRGARNPAEFVARLQELKNRSGLTFRELTARAAAHGDVLPRSTVANMLARTTLPRPELLTAFVRACGVDPAAEADWQAVRKELAEPATHGAEAAGGPSGAAEAAGGRPADGAEGACGAADGAEGTPGEREAPEATGPLAEADAADPAGGAEALVWPGAELAAEAGEAAEPPTGGDAGPAPDPRIRLRRTLVGAVGVAALVLAAVSVVAFVREDDPAHGRGQERTGAPASATTPDPAPATTPDPAPATTPGPTRVPPPVLTAPAEGPVHIRVVGSGLCLGERRGSSSGRIHQRDCASADVPRYALKRLPGDEWRIVSDHPDYGPGCSGIPSGGRTPDAAFEDSECGDPGRVERFTLEPYGSPVRGYRIVPAGSATSGGCVTVTGDRTAAWSRLAQAPCAADAAGQLFSFDRR</sequence>
<dbReference type="InterPro" id="IPR035992">
    <property type="entry name" value="Ricin_B-like_lectins"/>
</dbReference>
<evidence type="ECO:0000313" key="3">
    <source>
        <dbReference type="EMBL" id="WMX44973.1"/>
    </source>
</evidence>
<keyword evidence="4" id="KW-1185">Reference proteome</keyword>
<dbReference type="Pfam" id="PF13560">
    <property type="entry name" value="HTH_31"/>
    <property type="match status" value="1"/>
</dbReference>
<feature type="compositionally biased region" description="Low complexity" evidence="1">
    <location>
        <begin position="99"/>
        <end position="132"/>
    </location>
</feature>
<dbReference type="SUPFAM" id="SSF50370">
    <property type="entry name" value="Ricin B-like lectins"/>
    <property type="match status" value="1"/>
</dbReference>
<gene>
    <name evidence="3" type="ORF">RGF97_09095</name>
</gene>
<feature type="compositionally biased region" description="Low complexity" evidence="1">
    <location>
        <begin position="233"/>
        <end position="242"/>
    </location>
</feature>
<keyword evidence="2" id="KW-1133">Transmembrane helix</keyword>
<keyword evidence="2" id="KW-0472">Membrane</keyword>
<keyword evidence="2" id="KW-0812">Transmembrane</keyword>